<keyword evidence="2" id="KW-0812">Transmembrane</keyword>
<keyword evidence="5" id="KW-1185">Reference proteome</keyword>
<organism evidence="4 5">
    <name type="scientific">Tanacetum coccineum</name>
    <dbReference type="NCBI Taxonomy" id="301880"/>
    <lineage>
        <taxon>Eukaryota</taxon>
        <taxon>Viridiplantae</taxon>
        <taxon>Streptophyta</taxon>
        <taxon>Embryophyta</taxon>
        <taxon>Tracheophyta</taxon>
        <taxon>Spermatophyta</taxon>
        <taxon>Magnoliopsida</taxon>
        <taxon>eudicotyledons</taxon>
        <taxon>Gunneridae</taxon>
        <taxon>Pentapetalae</taxon>
        <taxon>asterids</taxon>
        <taxon>campanulids</taxon>
        <taxon>Asterales</taxon>
        <taxon>Asteraceae</taxon>
        <taxon>Asteroideae</taxon>
        <taxon>Anthemideae</taxon>
        <taxon>Anthemidinae</taxon>
        <taxon>Tanacetum</taxon>
    </lineage>
</organism>
<feature type="transmembrane region" description="Helical" evidence="2">
    <location>
        <begin position="49"/>
        <end position="70"/>
    </location>
</feature>
<comment type="caution">
    <text evidence="4">The sequence shown here is derived from an EMBL/GenBank/DDBJ whole genome shotgun (WGS) entry which is preliminary data.</text>
</comment>
<evidence type="ECO:0000313" key="5">
    <source>
        <dbReference type="Proteomes" id="UP001151760"/>
    </source>
</evidence>
<keyword evidence="2" id="KW-1133">Transmembrane helix</keyword>
<dbReference type="Pfam" id="PF05703">
    <property type="entry name" value="Auxin_canalis"/>
    <property type="match status" value="1"/>
</dbReference>
<proteinExistence type="predicted"/>
<feature type="domain" description="VAN3-binding protein-like auxin canalisation" evidence="3">
    <location>
        <begin position="78"/>
        <end position="103"/>
    </location>
</feature>
<reference evidence="4" key="2">
    <citation type="submission" date="2022-01" db="EMBL/GenBank/DDBJ databases">
        <authorList>
            <person name="Yamashiro T."/>
            <person name="Shiraishi A."/>
            <person name="Satake H."/>
            <person name="Nakayama K."/>
        </authorList>
    </citation>
    <scope>NUCLEOTIDE SEQUENCE</scope>
</reference>
<protein>
    <submittedName>
        <fullName evidence="4">Tubby-like protein 8</fullName>
    </submittedName>
</protein>
<name>A0ABQ5HQ60_9ASTR</name>
<dbReference type="Proteomes" id="UP001151760">
    <property type="component" value="Unassembled WGS sequence"/>
</dbReference>
<sequence>MDRKLQKHEAWLLKHGSMQLQNTAQAQHINGLPKDWEEKMDKPHQHAKTAMVVAPIASLVSAQCIIIWLWTNNSGFIALRGAVTLKARALNEVWNVAAVIPIDIGVEINKKMQRAVVTARILARKKTFLKFVIRNLWLEIRSSVHILAKLCAVVRGIYNFDYAQDSNPKQLIRGGNCLLGKAVNHGTRGQPEASGGSVSKYPQARTTTKVDTTSVPDGVQSNVVAKK</sequence>
<evidence type="ECO:0000313" key="4">
    <source>
        <dbReference type="EMBL" id="GJT89689.1"/>
    </source>
</evidence>
<keyword evidence="2" id="KW-0472">Membrane</keyword>
<dbReference type="EMBL" id="BQNB010019850">
    <property type="protein sequence ID" value="GJT89689.1"/>
    <property type="molecule type" value="Genomic_DNA"/>
</dbReference>
<feature type="region of interest" description="Disordered" evidence="1">
    <location>
        <begin position="187"/>
        <end position="227"/>
    </location>
</feature>
<dbReference type="InterPro" id="IPR008546">
    <property type="entry name" value="VAN3-bd-like_auxin_canal"/>
</dbReference>
<evidence type="ECO:0000259" key="3">
    <source>
        <dbReference type="Pfam" id="PF05703"/>
    </source>
</evidence>
<evidence type="ECO:0000256" key="2">
    <source>
        <dbReference type="SAM" id="Phobius"/>
    </source>
</evidence>
<reference evidence="4" key="1">
    <citation type="journal article" date="2022" name="Int. J. Mol. Sci.">
        <title>Draft Genome of Tanacetum Coccineum: Genomic Comparison of Closely Related Tanacetum-Family Plants.</title>
        <authorList>
            <person name="Yamashiro T."/>
            <person name="Shiraishi A."/>
            <person name="Nakayama K."/>
            <person name="Satake H."/>
        </authorList>
    </citation>
    <scope>NUCLEOTIDE SEQUENCE</scope>
</reference>
<evidence type="ECO:0000256" key="1">
    <source>
        <dbReference type="SAM" id="MobiDB-lite"/>
    </source>
</evidence>
<feature type="compositionally biased region" description="Polar residues" evidence="1">
    <location>
        <begin position="204"/>
        <end position="227"/>
    </location>
</feature>
<gene>
    <name evidence="4" type="ORF">Tco_1078534</name>
</gene>
<accession>A0ABQ5HQ60</accession>